<evidence type="ECO:0000313" key="3">
    <source>
        <dbReference type="EMBL" id="TYC46053.1"/>
    </source>
</evidence>
<reference evidence="3 4" key="1">
    <citation type="submission" date="2019-01" db="EMBL/GenBank/DDBJ databases">
        <title>Leuconostoc litchii sp. nov., a novel lactic acid bacterium isolated from lychee.</title>
        <authorList>
            <person name="Wang L.-T."/>
        </authorList>
    </citation>
    <scope>NUCLEOTIDE SEQUENCE [LARGE SCALE GENOMIC DNA]</scope>
    <source>
        <strain evidence="3 4">MB7</strain>
    </source>
</reference>
<proteinExistence type="predicted"/>
<dbReference type="RefSeq" id="WP_148606548.1">
    <property type="nucleotide sequence ID" value="NZ_BSUV01000001.1"/>
</dbReference>
<protein>
    <recommendedName>
        <fullName evidence="2">DUF4097 domain-containing protein</fullName>
    </recommendedName>
</protein>
<name>A0A6P2CJJ3_9LACO</name>
<feature type="domain" description="DUF4097" evidence="2">
    <location>
        <begin position="190"/>
        <end position="415"/>
    </location>
</feature>
<gene>
    <name evidence="3" type="ORF">ESZ47_08455</name>
</gene>
<sequence length="448" mass="50323">MTSVEMEIRTRLDIIFSKYTPNTQLTELKEELVADLLEAYQDFSKTDQSHDEALDDAFDQLGDIESILKELSQSESSNRKQEDTTTKRPYVDISNQGVHIGNLHINKKGVSLGDDIVLDSQNKKVQFGNWLHVDRDGARVGGQYYQFNNDLNSETDEDNYTNNENQHFNTPHWAKAHHRFTIPISSKTFSINYKEASINFYSNDKTDLITIDEFFSRDNPRYFSNVEENNDKIIIKQGDYPMLFHVRAKIYIGLPQTFSTGKIEVTNQSGNLYVKNLVADTFNIQLSAGTLDGQTVQANTANWNISSGTIKATHVNINQANIHVKLGAINIEHAIIEHVGTQVDLGSVRIDDFTGSGNFNINSGTIRLRINKLTNDLKLTSNSGDIRLTAPDNQDFNFAFAAQASKVSLAHENVHFTKNFDGYKSGFIGDNPIFTIDGQAMAGSVKIY</sequence>
<organism evidence="3 4">
    <name type="scientific">Leuconostoc litchii</name>
    <dbReference type="NCBI Taxonomy" id="1981069"/>
    <lineage>
        <taxon>Bacteria</taxon>
        <taxon>Bacillati</taxon>
        <taxon>Bacillota</taxon>
        <taxon>Bacilli</taxon>
        <taxon>Lactobacillales</taxon>
        <taxon>Lactobacillaceae</taxon>
        <taxon>Leuconostoc</taxon>
    </lineage>
</organism>
<feature type="region of interest" description="Disordered" evidence="1">
    <location>
        <begin position="70"/>
        <end position="89"/>
    </location>
</feature>
<accession>A0A6P2CJJ3</accession>
<keyword evidence="4" id="KW-1185">Reference proteome</keyword>
<dbReference type="AlphaFoldDB" id="A0A6P2CJJ3"/>
<dbReference type="Pfam" id="PF13349">
    <property type="entry name" value="DUF4097"/>
    <property type="match status" value="1"/>
</dbReference>
<evidence type="ECO:0000256" key="1">
    <source>
        <dbReference type="SAM" id="MobiDB-lite"/>
    </source>
</evidence>
<dbReference type="OrthoDB" id="2240353at2"/>
<comment type="caution">
    <text evidence="3">The sequence shown here is derived from an EMBL/GenBank/DDBJ whole genome shotgun (WGS) entry which is preliminary data.</text>
</comment>
<feature type="compositionally biased region" description="Basic and acidic residues" evidence="1">
    <location>
        <begin position="77"/>
        <end position="89"/>
    </location>
</feature>
<dbReference type="EMBL" id="SDGY01000008">
    <property type="protein sequence ID" value="TYC46053.1"/>
    <property type="molecule type" value="Genomic_DNA"/>
</dbReference>
<evidence type="ECO:0000313" key="4">
    <source>
        <dbReference type="Proteomes" id="UP000442244"/>
    </source>
</evidence>
<dbReference type="InterPro" id="IPR025164">
    <property type="entry name" value="Toastrack_DUF4097"/>
</dbReference>
<evidence type="ECO:0000259" key="2">
    <source>
        <dbReference type="Pfam" id="PF13349"/>
    </source>
</evidence>
<dbReference type="Proteomes" id="UP000442244">
    <property type="component" value="Unassembled WGS sequence"/>
</dbReference>